<keyword evidence="1" id="KW-1133">Transmembrane helix</keyword>
<protein>
    <submittedName>
        <fullName evidence="2">Ribonuclease G</fullName>
    </submittedName>
</protein>
<feature type="transmembrane region" description="Helical" evidence="1">
    <location>
        <begin position="33"/>
        <end position="53"/>
    </location>
</feature>
<accession>A0A6C2C7E6</accession>
<proteinExistence type="predicted"/>
<sequence length="109" mass="12686">MNNTNKNTPAEIKGWNWGAFMFNWFWGVGNKTYLPLLVLIPIFNLFWVFVVGFKGNEWAWQSGNYDDIKTFKAVQATWNFAGLVYFIVVASIFTLYFLLFIGLIGVFHQ</sequence>
<name>A0A6C2C7E6_9LACO</name>
<evidence type="ECO:0000256" key="1">
    <source>
        <dbReference type="SAM" id="Phobius"/>
    </source>
</evidence>
<keyword evidence="1" id="KW-0472">Membrane</keyword>
<reference evidence="2 3" key="1">
    <citation type="submission" date="2019-01" db="EMBL/GenBank/DDBJ databases">
        <title>Weissella sp. nov., a novel lactic acid bacterium isolated from animal feces.</title>
        <authorList>
            <person name="Wang L.-T."/>
        </authorList>
    </citation>
    <scope>NUCLEOTIDE SEQUENCE [LARGE SCALE GENOMIC DNA]</scope>
    <source>
        <strain evidence="2 3">8H-2</strain>
    </source>
</reference>
<dbReference type="Proteomes" id="UP000371977">
    <property type="component" value="Unassembled WGS sequence"/>
</dbReference>
<feature type="transmembrane region" description="Helical" evidence="1">
    <location>
        <begin position="83"/>
        <end position="107"/>
    </location>
</feature>
<keyword evidence="1" id="KW-0812">Transmembrane</keyword>
<dbReference type="RefSeq" id="WP_148622437.1">
    <property type="nucleotide sequence ID" value="NZ_SDGZ01000013.1"/>
</dbReference>
<evidence type="ECO:0000313" key="3">
    <source>
        <dbReference type="Proteomes" id="UP000371977"/>
    </source>
</evidence>
<comment type="caution">
    <text evidence="2">The sequence shown here is derived from an EMBL/GenBank/DDBJ whole genome shotgun (WGS) entry which is preliminary data.</text>
</comment>
<dbReference type="EMBL" id="SDGZ01000013">
    <property type="protein sequence ID" value="TYC49878.1"/>
    <property type="molecule type" value="Genomic_DNA"/>
</dbReference>
<dbReference type="AlphaFoldDB" id="A0A6C2C7E6"/>
<dbReference type="OrthoDB" id="9815959at2"/>
<organism evidence="2 3">
    <name type="scientific">Weissella muntiaci</name>
    <dbReference type="NCBI Taxonomy" id="2508881"/>
    <lineage>
        <taxon>Bacteria</taxon>
        <taxon>Bacillati</taxon>
        <taxon>Bacillota</taxon>
        <taxon>Bacilli</taxon>
        <taxon>Lactobacillales</taxon>
        <taxon>Lactobacillaceae</taxon>
        <taxon>Weissella</taxon>
    </lineage>
</organism>
<evidence type="ECO:0000313" key="2">
    <source>
        <dbReference type="EMBL" id="TYC49878.1"/>
    </source>
</evidence>
<gene>
    <name evidence="2" type="ORF">ESZ50_04615</name>
</gene>
<keyword evidence="3" id="KW-1185">Reference proteome</keyword>